<dbReference type="Pfam" id="PF01613">
    <property type="entry name" value="Flavin_Reduct"/>
    <property type="match status" value="1"/>
</dbReference>
<protein>
    <submittedName>
        <fullName evidence="6">Flavin reductase like domain protein</fullName>
    </submittedName>
</protein>
<evidence type="ECO:0000256" key="1">
    <source>
        <dbReference type="ARBA" id="ARBA00001917"/>
    </source>
</evidence>
<dbReference type="AlphaFoldDB" id="A0A245ZL55"/>
<evidence type="ECO:0000313" key="6">
    <source>
        <dbReference type="EMBL" id="OWK30460.1"/>
    </source>
</evidence>
<reference evidence="6 7" key="1">
    <citation type="submission" date="2017-03" db="EMBL/GenBank/DDBJ databases">
        <title>Genome sequence of Sphingomonas dokdonensis DSM 21029.</title>
        <authorList>
            <person name="Poehlein A."/>
            <person name="Wuebbeler J.H."/>
            <person name="Steinbuechel A."/>
            <person name="Daniel R."/>
        </authorList>
    </citation>
    <scope>NUCLEOTIDE SEQUENCE [LARGE SCALE GENOMIC DNA]</scope>
    <source>
        <strain evidence="6 7">DSM 21029</strain>
    </source>
</reference>
<evidence type="ECO:0000256" key="3">
    <source>
        <dbReference type="ARBA" id="ARBA00022643"/>
    </source>
</evidence>
<dbReference type="GO" id="GO:0016646">
    <property type="term" value="F:oxidoreductase activity, acting on the CH-NH group of donors, NAD or NADP as acceptor"/>
    <property type="evidence" value="ECO:0007669"/>
    <property type="project" value="UniProtKB-ARBA"/>
</dbReference>
<evidence type="ECO:0000256" key="4">
    <source>
        <dbReference type="ARBA" id="ARBA00038054"/>
    </source>
</evidence>
<dbReference type="SUPFAM" id="SSF50475">
    <property type="entry name" value="FMN-binding split barrel"/>
    <property type="match status" value="1"/>
</dbReference>
<comment type="similarity">
    <text evidence="4">Belongs to the flavoredoxin family.</text>
</comment>
<sequence>MKFVMADLPPRQRYKLLVSTVTPRPIAWVTTRGTNSVVNAAPYSFFNAMGDDPPLLVLGLLKNAEGADKDTATNIIETGEFVVNLVSEQDAETMNLSCVDAPRTVSEIDYAGIATTSATRVAPPLIATAPVSFECVKREVLEIGPRQVIAVGEVLVTHIRDEFIADPDKLHVDTAAMRLIGRMHGAGTYLRNTDTFTMTRPVFDPARVGGDER</sequence>
<keyword evidence="7" id="KW-1185">Reference proteome</keyword>
<dbReference type="RefSeq" id="WP_088367429.1">
    <property type="nucleotide sequence ID" value="NZ_NBBI01000003.1"/>
</dbReference>
<feature type="domain" description="Flavin reductase like" evidence="5">
    <location>
        <begin position="19"/>
        <end position="172"/>
    </location>
</feature>
<dbReference type="EMBL" id="NBBI01000003">
    <property type="protein sequence ID" value="OWK30460.1"/>
    <property type="molecule type" value="Genomic_DNA"/>
</dbReference>
<name>A0A245ZL55_9SPHN</name>
<dbReference type="OrthoDB" id="9783347at2"/>
<dbReference type="Proteomes" id="UP000197290">
    <property type="component" value="Unassembled WGS sequence"/>
</dbReference>
<dbReference type="GO" id="GO:0010181">
    <property type="term" value="F:FMN binding"/>
    <property type="evidence" value="ECO:0007669"/>
    <property type="project" value="InterPro"/>
</dbReference>
<evidence type="ECO:0000313" key="7">
    <source>
        <dbReference type="Proteomes" id="UP000197290"/>
    </source>
</evidence>
<comment type="cofactor">
    <cofactor evidence="1">
        <name>FMN</name>
        <dbReference type="ChEBI" id="CHEBI:58210"/>
    </cofactor>
</comment>
<evidence type="ECO:0000259" key="5">
    <source>
        <dbReference type="SMART" id="SM00903"/>
    </source>
</evidence>
<keyword evidence="3" id="KW-0288">FMN</keyword>
<dbReference type="InterPro" id="IPR012349">
    <property type="entry name" value="Split_barrel_FMN-bd"/>
</dbReference>
<dbReference type="InterPro" id="IPR002563">
    <property type="entry name" value="Flavin_Rdtase-like_dom"/>
</dbReference>
<comment type="caution">
    <text evidence="6">The sequence shown here is derived from an EMBL/GenBank/DDBJ whole genome shotgun (WGS) entry which is preliminary data.</text>
</comment>
<evidence type="ECO:0000256" key="2">
    <source>
        <dbReference type="ARBA" id="ARBA00022630"/>
    </source>
</evidence>
<dbReference type="PANTHER" id="PTHR33798:SF5">
    <property type="entry name" value="FLAVIN REDUCTASE LIKE DOMAIN-CONTAINING PROTEIN"/>
    <property type="match status" value="1"/>
</dbReference>
<gene>
    <name evidence="6" type="ORF">SPDO_21470</name>
</gene>
<accession>A0A245ZL55</accession>
<organism evidence="6 7">
    <name type="scientific">Sphingomonas dokdonensis</name>
    <dbReference type="NCBI Taxonomy" id="344880"/>
    <lineage>
        <taxon>Bacteria</taxon>
        <taxon>Pseudomonadati</taxon>
        <taxon>Pseudomonadota</taxon>
        <taxon>Alphaproteobacteria</taxon>
        <taxon>Sphingomonadales</taxon>
        <taxon>Sphingomonadaceae</taxon>
        <taxon>Sphingomonas</taxon>
    </lineage>
</organism>
<dbReference type="SMART" id="SM00903">
    <property type="entry name" value="Flavin_Reduct"/>
    <property type="match status" value="1"/>
</dbReference>
<proteinExistence type="inferred from homology"/>
<dbReference type="Gene3D" id="2.30.110.10">
    <property type="entry name" value="Electron Transport, Fmn-binding Protein, Chain A"/>
    <property type="match status" value="1"/>
</dbReference>
<keyword evidence="2" id="KW-0285">Flavoprotein</keyword>
<dbReference type="PANTHER" id="PTHR33798">
    <property type="entry name" value="FLAVOPROTEIN OXYGENASE"/>
    <property type="match status" value="1"/>
</dbReference>